<organism evidence="2 3">
    <name type="scientific">Oryzomonas sagensis</name>
    <dbReference type="NCBI Taxonomy" id="2603857"/>
    <lineage>
        <taxon>Bacteria</taxon>
        <taxon>Pseudomonadati</taxon>
        <taxon>Thermodesulfobacteriota</taxon>
        <taxon>Desulfuromonadia</taxon>
        <taxon>Geobacterales</taxon>
        <taxon>Geobacteraceae</taxon>
        <taxon>Oryzomonas</taxon>
    </lineage>
</organism>
<dbReference type="RefSeq" id="WP_151156326.1">
    <property type="nucleotide sequence ID" value="NZ_VZRA01000001.1"/>
</dbReference>
<comment type="caution">
    <text evidence="2">The sequence shown here is derived from an EMBL/GenBank/DDBJ whole genome shotgun (WGS) entry which is preliminary data.</text>
</comment>
<feature type="region of interest" description="Disordered" evidence="1">
    <location>
        <begin position="1"/>
        <end position="52"/>
    </location>
</feature>
<accession>A0ABQ6TU31</accession>
<gene>
    <name evidence="2" type="ORF">F6V30_07720</name>
</gene>
<feature type="compositionally biased region" description="Basic and acidic residues" evidence="1">
    <location>
        <begin position="1"/>
        <end position="16"/>
    </location>
</feature>
<name>A0ABQ6TU31_9BACT</name>
<keyword evidence="3" id="KW-1185">Reference proteome</keyword>
<feature type="compositionally biased region" description="Polar residues" evidence="1">
    <location>
        <begin position="21"/>
        <end position="34"/>
    </location>
</feature>
<evidence type="ECO:0000313" key="3">
    <source>
        <dbReference type="Proteomes" id="UP000798046"/>
    </source>
</evidence>
<dbReference type="EMBL" id="VZRA01000001">
    <property type="protein sequence ID" value="KAB0672440.1"/>
    <property type="molecule type" value="Genomic_DNA"/>
</dbReference>
<evidence type="ECO:0000313" key="2">
    <source>
        <dbReference type="EMBL" id="KAB0672440.1"/>
    </source>
</evidence>
<proteinExistence type="predicted"/>
<protein>
    <recommendedName>
        <fullName evidence="4">HNH endonuclease</fullName>
    </recommendedName>
</protein>
<evidence type="ECO:0000256" key="1">
    <source>
        <dbReference type="SAM" id="MobiDB-lite"/>
    </source>
</evidence>
<reference evidence="2 3" key="1">
    <citation type="journal article" date="2020" name="Microorganisms">
        <title>Description of Three Novel Members in the Family Geobacteraceae, Oryzomonas japonicum gen. nov., sp. nov., Oryzomonas sagensis sp. nov., and Oryzomonas ruber sp. nov.</title>
        <authorList>
            <person name="Xu Z."/>
            <person name="Masuda Y."/>
            <person name="Hayakawa C."/>
            <person name="Ushijima N."/>
            <person name="Kawano K."/>
            <person name="Shiratori Y."/>
            <person name="Senoo K."/>
            <person name="Itoh H."/>
        </authorList>
    </citation>
    <scope>NUCLEOTIDE SEQUENCE [LARGE SCALE GENOMIC DNA]</scope>
    <source>
        <strain evidence="2 3">Red100</strain>
    </source>
</reference>
<sequence length="446" mass="49784">MANRDDFTDKTKRVLAERAGQQCSNPNCGHSTAGPSDADSKKSTLLGKAAHITAAAEGGPRYDAKLTSEERKSPENGIWLCAECADRVDKKENEHQFPVELLKHWKQFNESVTGTDYASLQDRAHYPVRKLRIVDFGGVIGDITINFGALTLFYGTSKLNQSVCDLLRTFSEREKFEQTRQPRSGVRSWNYGIIPIVEKISLGVTVLTSEPRYFAEAGKLHITLSDAKDFVVRTTTDDVAIFVGDAPLPVFSPVLNIVTIRKNFESVVFSGDSEEEFDDIRGLSTFFGVSVKEIRDCIQGVASDISLFNYNYKLENESNLLIKLSHNRDFLPIRVLSSGELKRFILDMAIRVATYSSRVRPTVMTINQSYISSLDARGWADFLEWVEKSRPPFQVVADCCYRPSEGDLSRALCYDAVGTDMAVTSFGLRTWAEFQKAESEGAKGVI</sequence>
<dbReference type="Proteomes" id="UP000798046">
    <property type="component" value="Unassembled WGS sequence"/>
</dbReference>
<evidence type="ECO:0008006" key="4">
    <source>
        <dbReference type="Google" id="ProtNLM"/>
    </source>
</evidence>